<comment type="caution">
    <text evidence="3">The sequence shown here is derived from an EMBL/GenBank/DDBJ whole genome shotgun (WGS) entry which is preliminary data.</text>
</comment>
<dbReference type="Proteomes" id="UP001144673">
    <property type="component" value="Unassembled WGS sequence"/>
</dbReference>
<reference evidence="3" key="1">
    <citation type="journal article" date="2023" name="Access Microbiol">
        <title>De-novo genome assembly for Akanthomyces muscarius, a biocontrol agent of insect agricultural pests.</title>
        <authorList>
            <person name="Erdos Z."/>
            <person name="Studholme D.J."/>
            <person name="Raymond B."/>
            <person name="Sharma M."/>
        </authorList>
    </citation>
    <scope>NUCLEOTIDE SEQUENCE</scope>
    <source>
        <strain evidence="3">Ve6</strain>
    </source>
</reference>
<dbReference type="RefSeq" id="XP_056056858.1">
    <property type="nucleotide sequence ID" value="XM_056202279.1"/>
</dbReference>
<evidence type="ECO:0000256" key="1">
    <source>
        <dbReference type="SAM" id="MobiDB-lite"/>
    </source>
</evidence>
<dbReference type="EMBL" id="JAJHUN010000006">
    <property type="protein sequence ID" value="KAJ4158491.1"/>
    <property type="molecule type" value="Genomic_DNA"/>
</dbReference>
<keyword evidence="2" id="KW-0472">Membrane</keyword>
<protein>
    <submittedName>
        <fullName evidence="3">Uncharacterized protein</fullName>
    </submittedName>
</protein>
<feature type="transmembrane region" description="Helical" evidence="2">
    <location>
        <begin position="12"/>
        <end position="32"/>
    </location>
</feature>
<evidence type="ECO:0000313" key="3">
    <source>
        <dbReference type="EMBL" id="KAJ4158491.1"/>
    </source>
</evidence>
<dbReference type="AlphaFoldDB" id="A0A9W8QHG0"/>
<sequence length="214" mass="23495">MDDPHQVANALQVGLFVIAVTETMSTVCIRAWRYYEGLQRQSLFPIEMEMEFLTAFLFLFTIATTVSLCFFLLQSGLTGLYIISITNLCGSVSLNIFECFYTEALERERARALAAEAERAGALGRERGPAIAEEERARVVAEEESVRAVAEEESVRAVAEEESSKAVAEQDRARALAEEESVRVLHAESVALPPYSDGEARNTSEGGKAAHAPL</sequence>
<accession>A0A9W8QHG0</accession>
<dbReference type="KEGG" id="amus:LMH87_009014"/>
<keyword evidence="4" id="KW-1185">Reference proteome</keyword>
<dbReference type="GeneID" id="80896173"/>
<name>A0A9W8QHG0_AKAMU</name>
<feature type="transmembrane region" description="Helical" evidence="2">
    <location>
        <begin position="52"/>
        <end position="73"/>
    </location>
</feature>
<proteinExistence type="predicted"/>
<evidence type="ECO:0000313" key="4">
    <source>
        <dbReference type="Proteomes" id="UP001144673"/>
    </source>
</evidence>
<organism evidence="3 4">
    <name type="scientific">Akanthomyces muscarius</name>
    <name type="common">Entomopathogenic fungus</name>
    <name type="synonym">Lecanicillium muscarium</name>
    <dbReference type="NCBI Taxonomy" id="2231603"/>
    <lineage>
        <taxon>Eukaryota</taxon>
        <taxon>Fungi</taxon>
        <taxon>Dikarya</taxon>
        <taxon>Ascomycota</taxon>
        <taxon>Pezizomycotina</taxon>
        <taxon>Sordariomycetes</taxon>
        <taxon>Hypocreomycetidae</taxon>
        <taxon>Hypocreales</taxon>
        <taxon>Cordycipitaceae</taxon>
        <taxon>Akanthomyces</taxon>
    </lineage>
</organism>
<feature type="region of interest" description="Disordered" evidence="1">
    <location>
        <begin position="187"/>
        <end position="214"/>
    </location>
</feature>
<keyword evidence="2" id="KW-0812">Transmembrane</keyword>
<feature type="transmembrane region" description="Helical" evidence="2">
    <location>
        <begin position="79"/>
        <end position="101"/>
    </location>
</feature>
<keyword evidence="2" id="KW-1133">Transmembrane helix</keyword>
<evidence type="ECO:0000256" key="2">
    <source>
        <dbReference type="SAM" id="Phobius"/>
    </source>
</evidence>
<gene>
    <name evidence="3" type="ORF">LMH87_009014</name>
</gene>